<gene>
    <name evidence="2" type="ORF">DFH94DRAFT_630740</name>
</gene>
<reference evidence="2" key="2">
    <citation type="journal article" date="2020" name="Nat. Commun.">
        <title>Large-scale genome sequencing of mycorrhizal fungi provides insights into the early evolution of symbiotic traits.</title>
        <authorList>
            <person name="Miyauchi S."/>
            <person name="Kiss E."/>
            <person name="Kuo A."/>
            <person name="Drula E."/>
            <person name="Kohler A."/>
            <person name="Sanchez-Garcia M."/>
            <person name="Morin E."/>
            <person name="Andreopoulos B."/>
            <person name="Barry K.W."/>
            <person name="Bonito G."/>
            <person name="Buee M."/>
            <person name="Carver A."/>
            <person name="Chen C."/>
            <person name="Cichocki N."/>
            <person name="Clum A."/>
            <person name="Culley D."/>
            <person name="Crous P.W."/>
            <person name="Fauchery L."/>
            <person name="Girlanda M."/>
            <person name="Hayes R.D."/>
            <person name="Keri Z."/>
            <person name="LaButti K."/>
            <person name="Lipzen A."/>
            <person name="Lombard V."/>
            <person name="Magnuson J."/>
            <person name="Maillard F."/>
            <person name="Murat C."/>
            <person name="Nolan M."/>
            <person name="Ohm R.A."/>
            <person name="Pangilinan J."/>
            <person name="Pereira M.F."/>
            <person name="Perotto S."/>
            <person name="Peter M."/>
            <person name="Pfister S."/>
            <person name="Riley R."/>
            <person name="Sitrit Y."/>
            <person name="Stielow J.B."/>
            <person name="Szollosi G."/>
            <person name="Zifcakova L."/>
            <person name="Stursova M."/>
            <person name="Spatafora J.W."/>
            <person name="Tedersoo L."/>
            <person name="Vaario L.M."/>
            <person name="Yamada A."/>
            <person name="Yan M."/>
            <person name="Wang P."/>
            <person name="Xu J."/>
            <person name="Bruns T."/>
            <person name="Baldrian P."/>
            <person name="Vilgalys R."/>
            <person name="Dunand C."/>
            <person name="Henrissat B."/>
            <person name="Grigoriev I.V."/>
            <person name="Hibbett D."/>
            <person name="Nagy L.G."/>
            <person name="Martin F.M."/>
        </authorList>
    </citation>
    <scope>NUCLEOTIDE SEQUENCE</scope>
    <source>
        <strain evidence="2">Prilba</strain>
    </source>
</reference>
<protein>
    <submittedName>
        <fullName evidence="2">Uncharacterized protein</fullName>
    </submittedName>
</protein>
<accession>A0A9P5T9F4</accession>
<sequence>MWANVVRVLGKQGTGALILPSTRRAWLVRRPQSSSRPRPPLSFRHFTSSSAHALPDGPPPASTSTFEDPSRKGLFYHLVPPPTPLSATRPVFAVSLLADAPPSAESSTVLGWLPAETPGNDRDAGLNDFVENPRFLPILHEAISEGLAEAVDDIQVAGALQLGEGWMHIHDERNIPPLNRIGDPDDILASVRVENGKILAETYQAMPSYRLCTAFGVTQLTEGLASKLKGLLEVRAREENRTADS</sequence>
<dbReference type="EMBL" id="WHVB01000008">
    <property type="protein sequence ID" value="KAF8480061.1"/>
    <property type="molecule type" value="Genomic_DNA"/>
</dbReference>
<dbReference type="Proteomes" id="UP000759537">
    <property type="component" value="Unassembled WGS sequence"/>
</dbReference>
<comment type="caution">
    <text evidence="2">The sequence shown here is derived from an EMBL/GenBank/DDBJ whole genome shotgun (WGS) entry which is preliminary data.</text>
</comment>
<reference evidence="2" key="1">
    <citation type="submission" date="2019-10" db="EMBL/GenBank/DDBJ databases">
        <authorList>
            <consortium name="DOE Joint Genome Institute"/>
            <person name="Kuo A."/>
            <person name="Miyauchi S."/>
            <person name="Kiss E."/>
            <person name="Drula E."/>
            <person name="Kohler A."/>
            <person name="Sanchez-Garcia M."/>
            <person name="Andreopoulos B."/>
            <person name="Barry K.W."/>
            <person name="Bonito G."/>
            <person name="Buee M."/>
            <person name="Carver A."/>
            <person name="Chen C."/>
            <person name="Cichocki N."/>
            <person name="Clum A."/>
            <person name="Culley D."/>
            <person name="Crous P.W."/>
            <person name="Fauchery L."/>
            <person name="Girlanda M."/>
            <person name="Hayes R."/>
            <person name="Keri Z."/>
            <person name="LaButti K."/>
            <person name="Lipzen A."/>
            <person name="Lombard V."/>
            <person name="Magnuson J."/>
            <person name="Maillard F."/>
            <person name="Morin E."/>
            <person name="Murat C."/>
            <person name="Nolan M."/>
            <person name="Ohm R."/>
            <person name="Pangilinan J."/>
            <person name="Pereira M."/>
            <person name="Perotto S."/>
            <person name="Peter M."/>
            <person name="Riley R."/>
            <person name="Sitrit Y."/>
            <person name="Stielow B."/>
            <person name="Szollosi G."/>
            <person name="Zifcakova L."/>
            <person name="Stursova M."/>
            <person name="Spatafora J.W."/>
            <person name="Tedersoo L."/>
            <person name="Vaario L.-M."/>
            <person name="Yamada A."/>
            <person name="Yan M."/>
            <person name="Wang P."/>
            <person name="Xu J."/>
            <person name="Bruns T."/>
            <person name="Baldrian P."/>
            <person name="Vilgalys R."/>
            <person name="Henrissat B."/>
            <person name="Grigoriev I.V."/>
            <person name="Hibbett D."/>
            <person name="Nagy L.G."/>
            <person name="Martin F.M."/>
        </authorList>
    </citation>
    <scope>NUCLEOTIDE SEQUENCE</scope>
    <source>
        <strain evidence="2">Prilba</strain>
    </source>
</reference>
<keyword evidence="3" id="KW-1185">Reference proteome</keyword>
<name>A0A9P5T9F4_9AGAM</name>
<evidence type="ECO:0000313" key="3">
    <source>
        <dbReference type="Proteomes" id="UP000759537"/>
    </source>
</evidence>
<dbReference type="OrthoDB" id="5397701at2759"/>
<evidence type="ECO:0000313" key="2">
    <source>
        <dbReference type="EMBL" id="KAF8480061.1"/>
    </source>
</evidence>
<feature type="region of interest" description="Disordered" evidence="1">
    <location>
        <begin position="29"/>
        <end position="67"/>
    </location>
</feature>
<dbReference type="PANTHER" id="PTHR37331:SF1">
    <property type="entry name" value="YALI0F11671P"/>
    <property type="match status" value="1"/>
</dbReference>
<evidence type="ECO:0000256" key="1">
    <source>
        <dbReference type="SAM" id="MobiDB-lite"/>
    </source>
</evidence>
<dbReference type="PANTHER" id="PTHR37331">
    <property type="entry name" value="YALI0F11671P"/>
    <property type="match status" value="1"/>
</dbReference>
<organism evidence="2 3">
    <name type="scientific">Russula ochroleuca</name>
    <dbReference type="NCBI Taxonomy" id="152965"/>
    <lineage>
        <taxon>Eukaryota</taxon>
        <taxon>Fungi</taxon>
        <taxon>Dikarya</taxon>
        <taxon>Basidiomycota</taxon>
        <taxon>Agaricomycotina</taxon>
        <taxon>Agaricomycetes</taxon>
        <taxon>Russulales</taxon>
        <taxon>Russulaceae</taxon>
        <taxon>Russula</taxon>
    </lineage>
</organism>
<proteinExistence type="predicted"/>
<dbReference type="AlphaFoldDB" id="A0A9P5T9F4"/>